<keyword evidence="5" id="KW-1185">Reference proteome</keyword>
<evidence type="ECO:0000259" key="3">
    <source>
        <dbReference type="PROSITE" id="PS51371"/>
    </source>
</evidence>
<sequence>MELAGSAVQRTLGGMSDKAAPSISEVMTTEVITADRSQALSEVYDLFESRNIHHLPVMDGQKPVGMVSASDVLRLVYDIEDPTDRMMRSMLDHQFNIDDAMTADLDTLTVDATVRDAADRLSGGDYHSVVVIDAVGHLAGIVTSTDLIRYLRDHV</sequence>
<feature type="domain" description="CBS" evidence="3">
    <location>
        <begin position="27"/>
        <end position="85"/>
    </location>
</feature>
<evidence type="ECO:0000313" key="4">
    <source>
        <dbReference type="EMBL" id="CCM65961.1"/>
    </source>
</evidence>
<reference evidence="4 5" key="1">
    <citation type="journal article" date="2013" name="ISME J.">
        <title>Metabolic model for the filamentous 'Candidatus Microthrix parvicella' based on genomic and metagenomic analyses.</title>
        <authorList>
            <person name="Jon McIlroy S."/>
            <person name="Kristiansen R."/>
            <person name="Albertsen M."/>
            <person name="Michael Karst S."/>
            <person name="Rossetti S."/>
            <person name="Lund Nielsen J."/>
            <person name="Tandoi V."/>
            <person name="James Seviour R."/>
            <person name="Nielsen P.H."/>
        </authorList>
    </citation>
    <scope>NUCLEOTIDE SEQUENCE [LARGE SCALE GENOMIC DNA]</scope>
    <source>
        <strain evidence="4 5">RN1</strain>
    </source>
</reference>
<dbReference type="EMBL" id="CANL01000087">
    <property type="protein sequence ID" value="CCM65961.1"/>
    <property type="molecule type" value="Genomic_DNA"/>
</dbReference>
<dbReference type="SMART" id="SM00116">
    <property type="entry name" value="CBS"/>
    <property type="match status" value="2"/>
</dbReference>
<evidence type="ECO:0000256" key="2">
    <source>
        <dbReference type="PROSITE-ProRule" id="PRU00703"/>
    </source>
</evidence>
<dbReference type="InterPro" id="IPR000644">
    <property type="entry name" value="CBS_dom"/>
</dbReference>
<dbReference type="InterPro" id="IPR051257">
    <property type="entry name" value="Diverse_CBS-Domain"/>
</dbReference>
<proteinExistence type="predicted"/>
<protein>
    <submittedName>
        <fullName evidence="4">Putative CBS domain containing membrane protein</fullName>
    </submittedName>
</protein>
<gene>
    <name evidence="4" type="ORF">BN381_90032</name>
</gene>
<name>R4Z772_9ACTN</name>
<dbReference type="Proteomes" id="UP000018291">
    <property type="component" value="Unassembled WGS sequence"/>
</dbReference>
<dbReference type="PANTHER" id="PTHR43080:SF2">
    <property type="entry name" value="CBS DOMAIN-CONTAINING PROTEIN"/>
    <property type="match status" value="1"/>
</dbReference>
<dbReference type="eggNOG" id="COG0517">
    <property type="taxonomic scope" value="Bacteria"/>
</dbReference>
<dbReference type="HOGENOM" id="CLU_040681_9_1_11"/>
<dbReference type="PANTHER" id="PTHR43080">
    <property type="entry name" value="CBS DOMAIN-CONTAINING PROTEIN CBSX3, MITOCHONDRIAL"/>
    <property type="match status" value="1"/>
</dbReference>
<dbReference type="SUPFAM" id="SSF54631">
    <property type="entry name" value="CBS-domain pair"/>
    <property type="match status" value="1"/>
</dbReference>
<dbReference type="InterPro" id="IPR046342">
    <property type="entry name" value="CBS_dom_sf"/>
</dbReference>
<evidence type="ECO:0000313" key="5">
    <source>
        <dbReference type="Proteomes" id="UP000018291"/>
    </source>
</evidence>
<dbReference type="AlphaFoldDB" id="R4Z772"/>
<feature type="domain" description="CBS" evidence="3">
    <location>
        <begin position="101"/>
        <end position="155"/>
    </location>
</feature>
<dbReference type="Gene3D" id="3.10.580.10">
    <property type="entry name" value="CBS-domain"/>
    <property type="match status" value="2"/>
</dbReference>
<keyword evidence="1 2" id="KW-0129">CBS domain</keyword>
<dbReference type="STRING" id="1229780.BN381_90032"/>
<comment type="caution">
    <text evidence="4">The sequence shown here is derived from an EMBL/GenBank/DDBJ whole genome shotgun (WGS) entry which is preliminary data.</text>
</comment>
<dbReference type="PROSITE" id="PS51371">
    <property type="entry name" value="CBS"/>
    <property type="match status" value="2"/>
</dbReference>
<accession>R4Z772</accession>
<dbReference type="Pfam" id="PF00571">
    <property type="entry name" value="CBS"/>
    <property type="match status" value="2"/>
</dbReference>
<organism evidence="4 5">
    <name type="scientific">Candidatus Neomicrothrix parvicella RN1</name>
    <dbReference type="NCBI Taxonomy" id="1229780"/>
    <lineage>
        <taxon>Bacteria</taxon>
        <taxon>Bacillati</taxon>
        <taxon>Actinomycetota</taxon>
        <taxon>Acidimicrobiia</taxon>
        <taxon>Acidimicrobiales</taxon>
        <taxon>Microthrixaceae</taxon>
        <taxon>Candidatus Neomicrothrix</taxon>
    </lineage>
</organism>
<evidence type="ECO:0000256" key="1">
    <source>
        <dbReference type="ARBA" id="ARBA00023122"/>
    </source>
</evidence>